<evidence type="ECO:0000313" key="2">
    <source>
        <dbReference type="EMBL" id="KAJ5254917.1"/>
    </source>
</evidence>
<gene>
    <name evidence="2" type="ORF">N7505_010068</name>
</gene>
<reference evidence="2 3" key="1">
    <citation type="journal article" date="2023" name="IMA Fungus">
        <title>Comparative genomic study of the Penicillium genus elucidates a diverse pangenome and 15 lateral gene transfer events.</title>
        <authorList>
            <person name="Petersen C."/>
            <person name="Sorensen T."/>
            <person name="Nielsen M.R."/>
            <person name="Sondergaard T.E."/>
            <person name="Sorensen J.L."/>
            <person name="Fitzpatrick D.A."/>
            <person name="Frisvad J.C."/>
            <person name="Nielsen K.L."/>
        </authorList>
    </citation>
    <scope>NUCLEOTIDE SEQUENCE [LARGE SCALE GENOMIC DNA]</scope>
    <source>
        <strain evidence="2 3">IBT 3361</strain>
    </source>
</reference>
<name>A0ABQ8W2K3_PENCH</name>
<keyword evidence="1" id="KW-0732">Signal</keyword>
<sequence length="73" mass="8202">MYKLGWWLNRHSSSWQILLVIGVVPQGHPTRGPPGYIIFRIPRAPRSLIIASDVLHLTGLHCTAAENLTFDLV</sequence>
<proteinExistence type="predicted"/>
<dbReference type="EMBL" id="JAPVEB010000010">
    <property type="protein sequence ID" value="KAJ5254917.1"/>
    <property type="molecule type" value="Genomic_DNA"/>
</dbReference>
<comment type="caution">
    <text evidence="2">The sequence shown here is derived from an EMBL/GenBank/DDBJ whole genome shotgun (WGS) entry which is preliminary data.</text>
</comment>
<accession>A0ABQ8W2K3</accession>
<keyword evidence="3" id="KW-1185">Reference proteome</keyword>
<evidence type="ECO:0000256" key="1">
    <source>
        <dbReference type="SAM" id="SignalP"/>
    </source>
</evidence>
<feature type="chain" id="PRO_5045907990" description="Secreted protein" evidence="1">
    <location>
        <begin position="30"/>
        <end position="73"/>
    </location>
</feature>
<evidence type="ECO:0000313" key="3">
    <source>
        <dbReference type="Proteomes" id="UP001220256"/>
    </source>
</evidence>
<dbReference type="Proteomes" id="UP001220256">
    <property type="component" value="Unassembled WGS sequence"/>
</dbReference>
<protein>
    <recommendedName>
        <fullName evidence="4">Secreted protein</fullName>
    </recommendedName>
</protein>
<feature type="signal peptide" evidence="1">
    <location>
        <begin position="1"/>
        <end position="29"/>
    </location>
</feature>
<evidence type="ECO:0008006" key="4">
    <source>
        <dbReference type="Google" id="ProtNLM"/>
    </source>
</evidence>
<organism evidence="2 3">
    <name type="scientific">Penicillium chrysogenum</name>
    <name type="common">Penicillium notatum</name>
    <dbReference type="NCBI Taxonomy" id="5076"/>
    <lineage>
        <taxon>Eukaryota</taxon>
        <taxon>Fungi</taxon>
        <taxon>Dikarya</taxon>
        <taxon>Ascomycota</taxon>
        <taxon>Pezizomycotina</taxon>
        <taxon>Eurotiomycetes</taxon>
        <taxon>Eurotiomycetidae</taxon>
        <taxon>Eurotiales</taxon>
        <taxon>Aspergillaceae</taxon>
        <taxon>Penicillium</taxon>
        <taxon>Penicillium chrysogenum species complex</taxon>
    </lineage>
</organism>